<dbReference type="KEGG" id="soa:G3M56_003925"/>
<dbReference type="PANTHER" id="PTHR39339:SF1">
    <property type="entry name" value="CHAD DOMAIN-CONTAINING PROTEIN"/>
    <property type="match status" value="1"/>
</dbReference>
<protein>
    <submittedName>
        <fullName evidence="1">CHAD domain-containing protein</fullName>
    </submittedName>
</protein>
<keyword evidence="2" id="KW-1185">Reference proteome</keyword>
<reference evidence="1 2" key="1">
    <citation type="submission" date="2020-12" db="EMBL/GenBank/DDBJ databases">
        <title>Sulforoseuscoccus oceanibium gen. nov., sp. nov., a representative of the phylum Verrucomicrobia with special cytoplasmic membrane, and proposal of Sulforoseuscoccusaceae fam. nov.</title>
        <authorList>
            <person name="Xi F."/>
        </authorList>
    </citation>
    <scope>NUCLEOTIDE SEQUENCE [LARGE SCALE GENOMIC DNA]</scope>
    <source>
        <strain evidence="1 2">T37</strain>
    </source>
</reference>
<dbReference type="Proteomes" id="UP000475117">
    <property type="component" value="Chromosome"/>
</dbReference>
<dbReference type="SMART" id="SM00880">
    <property type="entry name" value="CHAD"/>
    <property type="match status" value="1"/>
</dbReference>
<proteinExistence type="predicted"/>
<dbReference type="PROSITE" id="PS51708">
    <property type="entry name" value="CHAD"/>
    <property type="match status" value="1"/>
</dbReference>
<dbReference type="Gene3D" id="1.40.20.10">
    <property type="entry name" value="CHAD domain"/>
    <property type="match status" value="1"/>
</dbReference>
<sequence length="275" mass="31067">MAGMKRDKMRVCHVAQWCRKALEPWAEKAAHGGPLSDEDVHQLRVATKRVRAAWRVMESDKRVAREHSANLAAAARMVSGERDAAVLRALITEMEKTSEQSAGDGFYEWLADAVTSDCLDRSVPVERGDGVSIRARLAKALDDLAPYLQDEFSGHRKVLYGMRRTAKKCRKSLRKAARNDTPEEWHKARRRVKFVVHQNQIVCELAGQDLPDEVTAMRGLARQLGEWNDLDNLRAAMSRIAVPACHTDDARSVMEWIEARDREMRDAVKKVVRGG</sequence>
<dbReference type="EMBL" id="CP066776">
    <property type="protein sequence ID" value="QQL45745.1"/>
    <property type="molecule type" value="Genomic_DNA"/>
</dbReference>
<dbReference type="Pfam" id="PF05235">
    <property type="entry name" value="CHAD"/>
    <property type="match status" value="1"/>
</dbReference>
<gene>
    <name evidence="1" type="ORF">G3M56_003925</name>
</gene>
<dbReference type="AlphaFoldDB" id="A0A6B3LGG4"/>
<name>A0A6B3LGG4_9BACT</name>
<evidence type="ECO:0000313" key="1">
    <source>
        <dbReference type="EMBL" id="QQL45745.1"/>
    </source>
</evidence>
<evidence type="ECO:0000313" key="2">
    <source>
        <dbReference type="Proteomes" id="UP000475117"/>
    </source>
</evidence>
<dbReference type="InterPro" id="IPR007899">
    <property type="entry name" value="CHAD_dom"/>
</dbReference>
<dbReference type="PANTHER" id="PTHR39339">
    <property type="entry name" value="SLR1444 PROTEIN"/>
    <property type="match status" value="1"/>
</dbReference>
<dbReference type="InterPro" id="IPR038186">
    <property type="entry name" value="CHAD_dom_sf"/>
</dbReference>
<organism evidence="1 2">
    <name type="scientific">Sulfuriroseicoccus oceanibius</name>
    <dbReference type="NCBI Taxonomy" id="2707525"/>
    <lineage>
        <taxon>Bacteria</taxon>
        <taxon>Pseudomonadati</taxon>
        <taxon>Verrucomicrobiota</taxon>
        <taxon>Verrucomicrobiia</taxon>
        <taxon>Verrucomicrobiales</taxon>
        <taxon>Verrucomicrobiaceae</taxon>
        <taxon>Sulfuriroseicoccus</taxon>
    </lineage>
</organism>
<dbReference type="RefSeq" id="WP_164365465.1">
    <property type="nucleotide sequence ID" value="NZ_CP066776.1"/>
</dbReference>
<accession>A0A6B3LGG4</accession>